<evidence type="ECO:0000313" key="5">
    <source>
        <dbReference type="Proteomes" id="UP000477070"/>
    </source>
</evidence>
<reference evidence="3 4" key="2">
    <citation type="journal article" date="2016" name="Infect. Immun.">
        <title>Helicobacter saguini, a Novel Helicobacter Isolated from Cotton-Top Tamarins with Ulcerative Colitis, Has Proinflammatory Properties and Induces Typhlocolitis and Dysplasia in Gnotobiotic IL-10-/- Mice.</title>
        <authorList>
            <person name="Shen Z."/>
            <person name="Mannion A."/>
            <person name="Whary M.T."/>
            <person name="Muthupalani S."/>
            <person name="Sheh A."/>
            <person name="Feng Y."/>
            <person name="Gong G."/>
            <person name="Vandamme P."/>
            <person name="Holcombe H.R."/>
            <person name="Paster B.J."/>
            <person name="Fox J.G."/>
        </authorList>
    </citation>
    <scope>NUCLEOTIDE SEQUENCE [LARGE SCALE GENOMIC DNA]</scope>
    <source>
        <strain evidence="3 4">MIT 97-6194</strain>
    </source>
</reference>
<reference evidence="3 4" key="1">
    <citation type="journal article" date="2014" name="Genome Announc.">
        <title>Draft genome sequences of eight enterohepatic helicobacter species isolated from both laboratory and wild rodents.</title>
        <authorList>
            <person name="Sheh A."/>
            <person name="Shen Z."/>
            <person name="Fox J.G."/>
        </authorList>
    </citation>
    <scope>NUCLEOTIDE SEQUENCE [LARGE SCALE GENOMIC DNA]</scope>
    <source>
        <strain evidence="3 4">MIT 97-6194</strain>
    </source>
</reference>
<evidence type="ECO:0000313" key="2">
    <source>
        <dbReference type="EMBL" id="MWV70213.1"/>
    </source>
</evidence>
<sequence length="106" mass="12947">MKKGQMISSKTPERLANIFIKKYDKYMAKTQRLNVEYAFISDDFLQVLYLEDSNLLQINFNAFDNVENEFECEKKMKIFFFLWKQGLKEIAFKRNEFYLKRIKNEF</sequence>
<reference evidence="1 5" key="4">
    <citation type="submission" date="2019-12" db="EMBL/GenBank/DDBJ databases">
        <title>Multi-Generational Helicobacter saguini Isolates.</title>
        <authorList>
            <person name="Mannion A."/>
            <person name="Shen Z."/>
            <person name="Fox J.G."/>
        </authorList>
    </citation>
    <scope>NUCLEOTIDE SEQUENCE [LARGE SCALE GENOMIC DNA]</scope>
    <source>
        <strain evidence="1">16-048</strain>
        <strain evidence="5">16-048 (F4)</strain>
    </source>
</reference>
<keyword evidence="4" id="KW-1185">Reference proteome</keyword>
<dbReference type="EMBL" id="QBIU01000002">
    <property type="protein sequence ID" value="MWV70213.1"/>
    <property type="molecule type" value="Genomic_DNA"/>
</dbReference>
<dbReference type="Proteomes" id="UP000477070">
    <property type="component" value="Unassembled WGS sequence"/>
</dbReference>
<proteinExistence type="predicted"/>
<gene>
    <name evidence="1" type="ORF">DCO61_07925</name>
    <name evidence="2" type="ORF">DCO61_09425</name>
    <name evidence="3" type="ORF">LS64_012130</name>
</gene>
<reference evidence="3" key="3">
    <citation type="submission" date="2018-04" db="EMBL/GenBank/DDBJ databases">
        <authorList>
            <person name="Sheh A."/>
            <person name="Shen Z."/>
            <person name="Mannion A.J."/>
            <person name="Fox J.G."/>
        </authorList>
    </citation>
    <scope>NUCLEOTIDE SEQUENCE</scope>
    <source>
        <strain evidence="3">MIT 97-6194</strain>
    </source>
</reference>
<evidence type="ECO:0000313" key="4">
    <source>
        <dbReference type="Proteomes" id="UP000029714"/>
    </source>
</evidence>
<dbReference type="AlphaFoldDB" id="A0A099BFZ7"/>
<dbReference type="Proteomes" id="UP000029714">
    <property type="component" value="Unassembled WGS sequence"/>
</dbReference>
<comment type="caution">
    <text evidence="3">The sequence shown here is derived from an EMBL/GenBank/DDBJ whole genome shotgun (WGS) entry which is preliminary data.</text>
</comment>
<dbReference type="EMBL" id="JRMP02000054">
    <property type="protein sequence ID" value="TLD91252.1"/>
    <property type="molecule type" value="Genomic_DNA"/>
</dbReference>
<accession>A0A099BFZ7</accession>
<evidence type="ECO:0000313" key="3">
    <source>
        <dbReference type="EMBL" id="TLD91252.1"/>
    </source>
</evidence>
<evidence type="ECO:0000313" key="1">
    <source>
        <dbReference type="EMBL" id="MWV69929.1"/>
    </source>
</evidence>
<name>A0A099BFZ7_9HELI</name>
<organism evidence="3 4">
    <name type="scientific">Helicobacter saguini</name>
    <dbReference type="NCBI Taxonomy" id="1548018"/>
    <lineage>
        <taxon>Bacteria</taxon>
        <taxon>Pseudomonadati</taxon>
        <taxon>Campylobacterota</taxon>
        <taxon>Epsilonproteobacteria</taxon>
        <taxon>Campylobacterales</taxon>
        <taxon>Helicobacteraceae</taxon>
        <taxon>Helicobacter</taxon>
    </lineage>
</organism>
<dbReference type="STRING" id="1548018.LS64_00865"/>
<protein>
    <submittedName>
        <fullName evidence="3">Uncharacterized protein</fullName>
    </submittedName>
</protein>
<dbReference type="EMBL" id="QBIU01000001">
    <property type="protein sequence ID" value="MWV69929.1"/>
    <property type="molecule type" value="Genomic_DNA"/>
</dbReference>
<dbReference type="RefSeq" id="WP_034569348.1">
    <property type="nucleotide sequence ID" value="NZ_JRMP02000054.1"/>
</dbReference>